<dbReference type="AlphaFoldDB" id="A0A0A7GG06"/>
<proteinExistence type="predicted"/>
<sequence length="48" mass="5410">MPSYKIYLTPKLFTFQWKSWGGSVLAAMRDIGVPQEIKGVGIINNLKI</sequence>
<evidence type="ECO:0000313" key="2">
    <source>
        <dbReference type="Proteomes" id="UP000030624"/>
    </source>
</evidence>
<dbReference type="EMBL" id="CP009552">
    <property type="protein sequence ID" value="AIY91020.1"/>
    <property type="molecule type" value="Genomic_DNA"/>
</dbReference>
<dbReference type="GeneID" id="43503145"/>
<dbReference type="HOGENOM" id="CLU_3147826_0_0_2"/>
<gene>
    <name evidence="1" type="ORF">GACE_1996</name>
</gene>
<accession>A0A0A7GG06</accession>
<reference evidence="1 2" key="1">
    <citation type="journal article" date="2015" name="Appl. Environ. Microbiol.">
        <title>The Geoglobus acetivorans genome: Fe(III) reduction, acetate utilization, autotrophic growth, and degradation of aromatic compounds in a hyperthermophilic archaeon.</title>
        <authorList>
            <person name="Mardanov A.V."/>
            <person name="Slododkina G.B."/>
            <person name="Slobodkin A.I."/>
            <person name="Beletsky A.V."/>
            <person name="Gavrilov S.N."/>
            <person name="Kublanov I.V."/>
            <person name="Bonch-Osmolovskaya E.A."/>
            <person name="Skryabin K.G."/>
            <person name="Ravin N.V."/>
        </authorList>
    </citation>
    <scope>NUCLEOTIDE SEQUENCE [LARGE SCALE GENOMIC DNA]</scope>
    <source>
        <strain evidence="1 2">SBH6</strain>
    </source>
</reference>
<evidence type="ECO:0000313" key="1">
    <source>
        <dbReference type="EMBL" id="AIY91020.1"/>
    </source>
</evidence>
<dbReference type="RefSeq" id="WP_158413834.1">
    <property type="nucleotide sequence ID" value="NZ_CP009552.1"/>
</dbReference>
<organism evidence="1 2">
    <name type="scientific">Geoglobus acetivorans</name>
    <dbReference type="NCBI Taxonomy" id="565033"/>
    <lineage>
        <taxon>Archaea</taxon>
        <taxon>Methanobacteriati</taxon>
        <taxon>Methanobacteriota</taxon>
        <taxon>Archaeoglobi</taxon>
        <taxon>Archaeoglobales</taxon>
        <taxon>Archaeoglobaceae</taxon>
        <taxon>Geoglobus</taxon>
    </lineage>
</organism>
<name>A0A0A7GG06_GEOAI</name>
<dbReference type="STRING" id="565033.GACE_1996"/>
<dbReference type="Proteomes" id="UP000030624">
    <property type="component" value="Chromosome"/>
</dbReference>
<dbReference type="KEGG" id="gac:GACE_1996"/>
<protein>
    <submittedName>
        <fullName evidence="1">Uncharacterized protein</fullName>
    </submittedName>
</protein>